<keyword evidence="2" id="KW-0472">Membrane</keyword>
<comment type="caution">
    <text evidence="3">The sequence shown here is derived from an EMBL/GenBank/DDBJ whole genome shotgun (WGS) entry which is preliminary data.</text>
</comment>
<feature type="transmembrane region" description="Helical" evidence="2">
    <location>
        <begin position="141"/>
        <end position="163"/>
    </location>
</feature>
<dbReference type="PIRSF" id="PIRSF031277">
    <property type="entry name" value="UCP031277"/>
    <property type="match status" value="1"/>
</dbReference>
<feature type="transmembrane region" description="Helical" evidence="2">
    <location>
        <begin position="232"/>
        <end position="254"/>
    </location>
</feature>
<keyword evidence="2" id="KW-1133">Transmembrane helix</keyword>
<dbReference type="PANTHER" id="PTHR34116:SF2">
    <property type="entry name" value="THH1_TOM1_TOM3 DOMAIN-CONTAINING PROTEIN"/>
    <property type="match status" value="1"/>
</dbReference>
<keyword evidence="2" id="KW-0812">Transmembrane</keyword>
<evidence type="ECO:0000313" key="3">
    <source>
        <dbReference type="EMBL" id="GAA0175570.1"/>
    </source>
</evidence>
<name>A0AAV3RH39_LITER</name>
<organism evidence="3 4">
    <name type="scientific">Lithospermum erythrorhizon</name>
    <name type="common">Purple gromwell</name>
    <name type="synonym">Lithospermum officinale var. erythrorhizon</name>
    <dbReference type="NCBI Taxonomy" id="34254"/>
    <lineage>
        <taxon>Eukaryota</taxon>
        <taxon>Viridiplantae</taxon>
        <taxon>Streptophyta</taxon>
        <taxon>Embryophyta</taxon>
        <taxon>Tracheophyta</taxon>
        <taxon>Spermatophyta</taxon>
        <taxon>Magnoliopsida</taxon>
        <taxon>eudicotyledons</taxon>
        <taxon>Gunneridae</taxon>
        <taxon>Pentapetalae</taxon>
        <taxon>asterids</taxon>
        <taxon>lamiids</taxon>
        <taxon>Boraginales</taxon>
        <taxon>Boraginaceae</taxon>
        <taxon>Boraginoideae</taxon>
        <taxon>Lithospermeae</taxon>
        <taxon>Lithospermum</taxon>
    </lineage>
</organism>
<dbReference type="InterPro" id="IPR016971">
    <property type="entry name" value="UCP031277"/>
</dbReference>
<sequence length="396" mass="44259">MPLTRFIADALGVVTICLVAVLFLLGIFCILYSFYFHSRIHSGFIQLSYFAGPWIIRIVFILFSICWGFGEIVRLNLLRHHGRLFKSLDVKWQKNVCKGYILSNLGFAEPGFFLVLAFLLRASLQKSGTLARKWNRRTAGYVILFSLPMFVSQLMVIVIGPVFKMWDNLPTYFYRSASDTKVYDSDNITFCTYPLLSTILLGLFASILSTYFFIIGRRILHLVINKALQRRVYALIFSVPGFLLLRVLLLGISVRLKPGGDASEAVTFFAFLSLVSCIGVGICMLVYLPVADSLALRSIQNDIEARRRFADECHETVSLIANQSTLDESTVSSSPVRTSETSTKRGSISFRALEKDVGSQTFVELSVFSPGRDSSPSGSPRLVGWPMLPSVPIHGP</sequence>
<dbReference type="EMBL" id="BAABME010009656">
    <property type="protein sequence ID" value="GAA0175570.1"/>
    <property type="molecule type" value="Genomic_DNA"/>
</dbReference>
<proteinExistence type="predicted"/>
<evidence type="ECO:0000256" key="1">
    <source>
        <dbReference type="SAM" id="MobiDB-lite"/>
    </source>
</evidence>
<feature type="transmembrane region" description="Helical" evidence="2">
    <location>
        <begin position="266"/>
        <end position="288"/>
    </location>
</feature>
<evidence type="ECO:0000313" key="4">
    <source>
        <dbReference type="Proteomes" id="UP001454036"/>
    </source>
</evidence>
<feature type="transmembrane region" description="Helical" evidence="2">
    <location>
        <begin position="6"/>
        <end position="35"/>
    </location>
</feature>
<feature type="transmembrane region" description="Helical" evidence="2">
    <location>
        <begin position="195"/>
        <end position="220"/>
    </location>
</feature>
<dbReference type="PANTHER" id="PTHR34116">
    <property type="entry name" value="PLASMINOGEN ACTIVATOR INHIBITOR"/>
    <property type="match status" value="1"/>
</dbReference>
<dbReference type="AlphaFoldDB" id="A0AAV3RH39"/>
<protein>
    <submittedName>
        <fullName evidence="3">Uncharacterized protein</fullName>
    </submittedName>
</protein>
<reference evidence="3 4" key="1">
    <citation type="submission" date="2024-01" db="EMBL/GenBank/DDBJ databases">
        <title>The complete chloroplast genome sequence of Lithospermum erythrorhizon: insights into the phylogenetic relationship among Boraginaceae species and the maternal lineages of purple gromwells.</title>
        <authorList>
            <person name="Okada T."/>
            <person name="Watanabe K."/>
        </authorList>
    </citation>
    <scope>NUCLEOTIDE SEQUENCE [LARGE SCALE GENOMIC DNA]</scope>
</reference>
<keyword evidence="4" id="KW-1185">Reference proteome</keyword>
<accession>A0AAV3RH39</accession>
<evidence type="ECO:0000256" key="2">
    <source>
        <dbReference type="SAM" id="Phobius"/>
    </source>
</evidence>
<feature type="compositionally biased region" description="Low complexity" evidence="1">
    <location>
        <begin position="370"/>
        <end position="381"/>
    </location>
</feature>
<feature type="region of interest" description="Disordered" evidence="1">
    <location>
        <begin position="370"/>
        <end position="396"/>
    </location>
</feature>
<feature type="transmembrane region" description="Helical" evidence="2">
    <location>
        <begin position="47"/>
        <end position="70"/>
    </location>
</feature>
<feature type="transmembrane region" description="Helical" evidence="2">
    <location>
        <begin position="100"/>
        <end position="120"/>
    </location>
</feature>
<gene>
    <name evidence="3" type="ORF">LIER_28716</name>
</gene>
<dbReference type="Proteomes" id="UP001454036">
    <property type="component" value="Unassembled WGS sequence"/>
</dbReference>